<dbReference type="Gene3D" id="1.10.760.10">
    <property type="entry name" value="Cytochrome c-like domain"/>
    <property type="match status" value="1"/>
</dbReference>
<dbReference type="PROSITE" id="PS51007">
    <property type="entry name" value="CYTC"/>
    <property type="match status" value="1"/>
</dbReference>
<evidence type="ECO:0000256" key="4">
    <source>
        <dbReference type="PROSITE-ProRule" id="PRU00433"/>
    </source>
</evidence>
<evidence type="ECO:0000259" key="6">
    <source>
        <dbReference type="PROSITE" id="PS51007"/>
    </source>
</evidence>
<evidence type="ECO:0000313" key="7">
    <source>
        <dbReference type="EMBL" id="MBR9652448.1"/>
    </source>
</evidence>
<dbReference type="EMBL" id="JADMKU010000015">
    <property type="protein sequence ID" value="MBR9652448.1"/>
    <property type="molecule type" value="Genomic_DNA"/>
</dbReference>
<evidence type="ECO:0000256" key="3">
    <source>
        <dbReference type="ARBA" id="ARBA00023004"/>
    </source>
</evidence>
<evidence type="ECO:0000256" key="5">
    <source>
        <dbReference type="SAM" id="SignalP"/>
    </source>
</evidence>
<gene>
    <name evidence="7" type="ORF">IT775_15115</name>
</gene>
<evidence type="ECO:0000256" key="2">
    <source>
        <dbReference type="ARBA" id="ARBA00022723"/>
    </source>
</evidence>
<proteinExistence type="predicted"/>
<evidence type="ECO:0000313" key="8">
    <source>
        <dbReference type="Proteomes" id="UP001195941"/>
    </source>
</evidence>
<keyword evidence="2 4" id="KW-0479">Metal-binding</keyword>
<name>A0ABS5HU44_9RHOB</name>
<reference evidence="7 8" key="1">
    <citation type="journal article" date="2021" name="Arch. Microbiol.">
        <title>Thalassobius aquimarinus sp. nov., isolated from the Sea of Japan seashore.</title>
        <authorList>
            <person name="Kurilenko V.V."/>
            <person name="Romanenko L.A."/>
            <person name="Chernysheva N.Y."/>
            <person name="Velansky P.V."/>
            <person name="Tekutyeva L.A."/>
            <person name="Isaeva M.P."/>
            <person name="Mikhailov V.V."/>
        </authorList>
    </citation>
    <scope>NUCLEOTIDE SEQUENCE [LARGE SCALE GENOMIC DNA]</scope>
    <source>
        <strain evidence="7 8">KMM 8518</strain>
    </source>
</reference>
<dbReference type="Proteomes" id="UP001195941">
    <property type="component" value="Unassembled WGS sequence"/>
</dbReference>
<feature type="chain" id="PRO_5046386101" evidence="5">
    <location>
        <begin position="21"/>
        <end position="139"/>
    </location>
</feature>
<evidence type="ECO:0000256" key="1">
    <source>
        <dbReference type="ARBA" id="ARBA00022617"/>
    </source>
</evidence>
<keyword evidence="5" id="KW-0732">Signal</keyword>
<sequence>MVRTILAALCFTALATTGQAQEIDNSAQIAAGRDLYMRHCATCHGLEARGDGPMAPILLVQPVALSKLAADNGGDFPLLRAIRRIDGRDPLVSHGSSMPVYGEFFEGNDSAMKAANGQPVMTSRPIADLVTYLLTIQEE</sequence>
<organism evidence="7 8">
    <name type="scientific">Thalassovita aquimarina</name>
    <dbReference type="NCBI Taxonomy" id="2785917"/>
    <lineage>
        <taxon>Bacteria</taxon>
        <taxon>Pseudomonadati</taxon>
        <taxon>Pseudomonadota</taxon>
        <taxon>Alphaproteobacteria</taxon>
        <taxon>Rhodobacterales</taxon>
        <taxon>Roseobacteraceae</taxon>
        <taxon>Thalassovita</taxon>
    </lineage>
</organism>
<feature type="domain" description="Cytochrome c" evidence="6">
    <location>
        <begin position="27"/>
        <end position="137"/>
    </location>
</feature>
<dbReference type="InterPro" id="IPR036909">
    <property type="entry name" value="Cyt_c-like_dom_sf"/>
</dbReference>
<keyword evidence="3 4" id="KW-0408">Iron</keyword>
<accession>A0ABS5HU44</accession>
<feature type="signal peptide" evidence="5">
    <location>
        <begin position="1"/>
        <end position="20"/>
    </location>
</feature>
<comment type="caution">
    <text evidence="7">The sequence shown here is derived from an EMBL/GenBank/DDBJ whole genome shotgun (WGS) entry which is preliminary data.</text>
</comment>
<dbReference type="InterPro" id="IPR009056">
    <property type="entry name" value="Cyt_c-like_dom"/>
</dbReference>
<keyword evidence="8" id="KW-1185">Reference proteome</keyword>
<protein>
    <submittedName>
        <fullName evidence="7">Cytochrome c</fullName>
    </submittedName>
</protein>
<keyword evidence="1 4" id="KW-0349">Heme</keyword>
<dbReference type="SUPFAM" id="SSF46626">
    <property type="entry name" value="Cytochrome c"/>
    <property type="match status" value="1"/>
</dbReference>
<dbReference type="Pfam" id="PF00034">
    <property type="entry name" value="Cytochrom_C"/>
    <property type="match status" value="1"/>
</dbReference>
<dbReference type="RefSeq" id="WP_212702002.1">
    <property type="nucleotide sequence ID" value="NZ_JADMKU010000015.1"/>
</dbReference>